<evidence type="ECO:0000313" key="2">
    <source>
        <dbReference type="Proteomes" id="UP000054549"/>
    </source>
</evidence>
<dbReference type="InParanoid" id="A0A0C2SU79"/>
<sequence length="53" mass="6047">ARHICGLWCNGAGQLRNRAVTRYTEERYNQQVLGLDDSPRSTGVWVLGDWVEV</sequence>
<dbReference type="Proteomes" id="UP000054549">
    <property type="component" value="Unassembled WGS sequence"/>
</dbReference>
<keyword evidence="2" id="KW-1185">Reference proteome</keyword>
<gene>
    <name evidence="1" type="ORF">M378DRAFT_9648</name>
</gene>
<organism evidence="1 2">
    <name type="scientific">Amanita muscaria (strain Koide BX008)</name>
    <dbReference type="NCBI Taxonomy" id="946122"/>
    <lineage>
        <taxon>Eukaryota</taxon>
        <taxon>Fungi</taxon>
        <taxon>Dikarya</taxon>
        <taxon>Basidiomycota</taxon>
        <taxon>Agaricomycotina</taxon>
        <taxon>Agaricomycetes</taxon>
        <taxon>Agaricomycetidae</taxon>
        <taxon>Agaricales</taxon>
        <taxon>Pluteineae</taxon>
        <taxon>Amanitaceae</taxon>
        <taxon>Amanita</taxon>
    </lineage>
</organism>
<proteinExistence type="predicted"/>
<dbReference type="AlphaFoldDB" id="A0A0C2SU79"/>
<evidence type="ECO:0000313" key="1">
    <source>
        <dbReference type="EMBL" id="KIL66945.1"/>
    </source>
</evidence>
<name>A0A0C2SU79_AMAMK</name>
<dbReference type="EMBL" id="KN818233">
    <property type="protein sequence ID" value="KIL66945.1"/>
    <property type="molecule type" value="Genomic_DNA"/>
</dbReference>
<feature type="non-terminal residue" evidence="1">
    <location>
        <position position="1"/>
    </location>
</feature>
<dbReference type="HOGENOM" id="CLU_3074080_0_0_1"/>
<accession>A0A0C2SU79</accession>
<protein>
    <submittedName>
        <fullName evidence="1">Uncharacterized protein</fullName>
    </submittedName>
</protein>
<reference evidence="1 2" key="1">
    <citation type="submission" date="2014-04" db="EMBL/GenBank/DDBJ databases">
        <title>Evolutionary Origins and Diversification of the Mycorrhizal Mutualists.</title>
        <authorList>
            <consortium name="DOE Joint Genome Institute"/>
            <consortium name="Mycorrhizal Genomics Consortium"/>
            <person name="Kohler A."/>
            <person name="Kuo A."/>
            <person name="Nagy L.G."/>
            <person name="Floudas D."/>
            <person name="Copeland A."/>
            <person name="Barry K.W."/>
            <person name="Cichocki N."/>
            <person name="Veneault-Fourrey C."/>
            <person name="LaButti K."/>
            <person name="Lindquist E.A."/>
            <person name="Lipzen A."/>
            <person name="Lundell T."/>
            <person name="Morin E."/>
            <person name="Murat C."/>
            <person name="Riley R."/>
            <person name="Ohm R."/>
            <person name="Sun H."/>
            <person name="Tunlid A."/>
            <person name="Henrissat B."/>
            <person name="Grigoriev I.V."/>
            <person name="Hibbett D.S."/>
            <person name="Martin F."/>
        </authorList>
    </citation>
    <scope>NUCLEOTIDE SEQUENCE [LARGE SCALE GENOMIC DNA]</scope>
    <source>
        <strain evidence="1 2">Koide BX008</strain>
    </source>
</reference>